<dbReference type="EMBL" id="POSP01000004">
    <property type="protein sequence ID" value="PND36601.1"/>
    <property type="molecule type" value="Genomic_DNA"/>
</dbReference>
<feature type="transmembrane region" description="Helical" evidence="5">
    <location>
        <begin position="163"/>
        <end position="182"/>
    </location>
</feature>
<evidence type="ECO:0000313" key="7">
    <source>
        <dbReference type="EMBL" id="PND36601.1"/>
    </source>
</evidence>
<keyword evidence="4 5" id="KW-0472">Membrane</keyword>
<evidence type="ECO:0000313" key="8">
    <source>
        <dbReference type="Proteomes" id="UP000235916"/>
    </source>
</evidence>
<dbReference type="InterPro" id="IPR000515">
    <property type="entry name" value="MetI-like"/>
</dbReference>
<feature type="transmembrane region" description="Helical" evidence="5">
    <location>
        <begin position="203"/>
        <end position="226"/>
    </location>
</feature>
<name>A0A2N8KT23_9BURK</name>
<dbReference type="PROSITE" id="PS50928">
    <property type="entry name" value="ABC_TM1"/>
    <property type="match status" value="1"/>
</dbReference>
<sequence length="302" mass="33157">MSHSAVTMKTQAARRAQARGRFNPARWGIYAFLLTAALFFLAPLYIMLVTSFKTMEEIRLGQLFALPMNATLEPWRAAWSEVCTGVSCEGISAGFWNSVAIVVPSTILPVLIGALNGYALSFWRPRGAHVLFGILMLGAFIPVQVMIYPLVKVMAAVGLYSSLPGIVAVHLIFSMPVMTLLFRNYYSAIPPELFKAARIDGGGFWRIFVQLMLPMSTPIIVVAAIMQVTGVWNDYILGLVFAGREHLPMTVQLNNVINTTTGERLYNVNMAATILTSMVPLLVYFVSGRWFVRGIAAGAVKG</sequence>
<accession>A0A2N8KT23</accession>
<dbReference type="CDD" id="cd06261">
    <property type="entry name" value="TM_PBP2"/>
    <property type="match status" value="1"/>
</dbReference>
<feature type="transmembrane region" description="Helical" evidence="5">
    <location>
        <begin position="27"/>
        <end position="48"/>
    </location>
</feature>
<evidence type="ECO:0000256" key="1">
    <source>
        <dbReference type="ARBA" id="ARBA00004651"/>
    </source>
</evidence>
<proteinExistence type="inferred from homology"/>
<evidence type="ECO:0000256" key="2">
    <source>
        <dbReference type="ARBA" id="ARBA00022692"/>
    </source>
</evidence>
<feature type="transmembrane region" description="Helical" evidence="5">
    <location>
        <begin position="265"/>
        <end position="286"/>
    </location>
</feature>
<comment type="similarity">
    <text evidence="5">Belongs to the binding-protein-dependent transport system permease family.</text>
</comment>
<evidence type="ECO:0000256" key="5">
    <source>
        <dbReference type="RuleBase" id="RU363032"/>
    </source>
</evidence>
<comment type="caution">
    <text evidence="7">The sequence shown here is derived from an EMBL/GenBank/DDBJ whole genome shotgun (WGS) entry which is preliminary data.</text>
</comment>
<evidence type="ECO:0000256" key="3">
    <source>
        <dbReference type="ARBA" id="ARBA00022989"/>
    </source>
</evidence>
<organism evidence="7 8">
    <name type="scientific">Kinneretia aquatilis</name>
    <dbReference type="NCBI Taxonomy" id="2070761"/>
    <lineage>
        <taxon>Bacteria</taxon>
        <taxon>Pseudomonadati</taxon>
        <taxon>Pseudomonadota</taxon>
        <taxon>Betaproteobacteria</taxon>
        <taxon>Burkholderiales</taxon>
        <taxon>Sphaerotilaceae</taxon>
        <taxon>Roseateles</taxon>
    </lineage>
</organism>
<feature type="transmembrane region" description="Helical" evidence="5">
    <location>
        <begin position="95"/>
        <end position="118"/>
    </location>
</feature>
<dbReference type="Gene3D" id="1.10.3720.10">
    <property type="entry name" value="MetI-like"/>
    <property type="match status" value="1"/>
</dbReference>
<feature type="transmembrane region" description="Helical" evidence="5">
    <location>
        <begin position="130"/>
        <end position="151"/>
    </location>
</feature>
<dbReference type="Pfam" id="PF00528">
    <property type="entry name" value="BPD_transp_1"/>
    <property type="match status" value="1"/>
</dbReference>
<evidence type="ECO:0000256" key="4">
    <source>
        <dbReference type="ARBA" id="ARBA00023136"/>
    </source>
</evidence>
<dbReference type="GO" id="GO:0055085">
    <property type="term" value="P:transmembrane transport"/>
    <property type="evidence" value="ECO:0007669"/>
    <property type="project" value="InterPro"/>
</dbReference>
<keyword evidence="2 5" id="KW-0812">Transmembrane</keyword>
<dbReference type="OrthoDB" id="369039at2"/>
<feature type="domain" description="ABC transmembrane type-1" evidence="6">
    <location>
        <begin position="95"/>
        <end position="287"/>
    </location>
</feature>
<keyword evidence="8" id="KW-1185">Reference proteome</keyword>
<dbReference type="PANTHER" id="PTHR43879:SF1">
    <property type="entry name" value="GLUCOSE IMPORT SYSTEM PERMEASE PROTEIN GLCU"/>
    <property type="match status" value="1"/>
</dbReference>
<dbReference type="SUPFAM" id="SSF161098">
    <property type="entry name" value="MetI-like"/>
    <property type="match status" value="1"/>
</dbReference>
<dbReference type="RefSeq" id="WP_102770372.1">
    <property type="nucleotide sequence ID" value="NZ_POSP01000004.1"/>
</dbReference>
<dbReference type="AlphaFoldDB" id="A0A2N8KT23"/>
<dbReference type="InterPro" id="IPR035906">
    <property type="entry name" value="MetI-like_sf"/>
</dbReference>
<dbReference type="PANTHER" id="PTHR43879">
    <property type="entry name" value="ABC TRANSPORTER PERMEASE PROTEIN"/>
    <property type="match status" value="1"/>
</dbReference>
<evidence type="ECO:0000259" key="6">
    <source>
        <dbReference type="PROSITE" id="PS50928"/>
    </source>
</evidence>
<protein>
    <submittedName>
        <fullName evidence="7">Sugar ABC transporter permease</fullName>
    </submittedName>
</protein>
<gene>
    <name evidence="7" type="ORF">C1O66_23330</name>
</gene>
<dbReference type="GO" id="GO:0005886">
    <property type="term" value="C:plasma membrane"/>
    <property type="evidence" value="ECO:0007669"/>
    <property type="project" value="UniProtKB-SubCell"/>
</dbReference>
<keyword evidence="3 5" id="KW-1133">Transmembrane helix</keyword>
<comment type="subcellular location">
    <subcellularLocation>
        <location evidence="1 5">Cell membrane</location>
        <topology evidence="1 5">Multi-pass membrane protein</topology>
    </subcellularLocation>
</comment>
<reference evidence="7 8" key="1">
    <citation type="submission" date="2018-01" db="EMBL/GenBank/DDBJ databases">
        <title>Draft genome sequence of Paucibacter aquatile CR182 isolated from freshwater of the Nakdong River.</title>
        <authorList>
            <person name="Choi A."/>
            <person name="Chung E.J."/>
        </authorList>
    </citation>
    <scope>NUCLEOTIDE SEQUENCE [LARGE SCALE GENOMIC DNA]</scope>
    <source>
        <strain evidence="7 8">CR182</strain>
    </source>
</reference>
<dbReference type="Proteomes" id="UP000235916">
    <property type="component" value="Unassembled WGS sequence"/>
</dbReference>
<keyword evidence="5" id="KW-0813">Transport</keyword>